<evidence type="ECO:0000313" key="3">
    <source>
        <dbReference type="EMBL" id="NHT76480.1"/>
    </source>
</evidence>
<feature type="domain" description="Anti-sigma K factor RskA C-terminal" evidence="2">
    <location>
        <begin position="101"/>
        <end position="230"/>
    </location>
</feature>
<dbReference type="AlphaFoldDB" id="A0AA43ZEP0"/>
<dbReference type="PANTHER" id="PTHR37461:SF1">
    <property type="entry name" value="ANTI-SIGMA-K FACTOR RSKA"/>
    <property type="match status" value="1"/>
</dbReference>
<evidence type="ECO:0000259" key="2">
    <source>
        <dbReference type="Pfam" id="PF10099"/>
    </source>
</evidence>
<name>A0AA43ZEP0_9HYPH</name>
<dbReference type="EMBL" id="JAANCM010000005">
    <property type="protein sequence ID" value="NHT76480.1"/>
    <property type="molecule type" value="Genomic_DNA"/>
</dbReference>
<organism evidence="3 4">
    <name type="scientific">Ferranicluibacter rubi</name>
    <dbReference type="NCBI Taxonomy" id="2715133"/>
    <lineage>
        <taxon>Bacteria</taxon>
        <taxon>Pseudomonadati</taxon>
        <taxon>Pseudomonadota</taxon>
        <taxon>Alphaproteobacteria</taxon>
        <taxon>Hyphomicrobiales</taxon>
        <taxon>Rhizobiaceae</taxon>
        <taxon>Ferranicluibacter</taxon>
    </lineage>
</organism>
<dbReference type="GO" id="GO:0006417">
    <property type="term" value="P:regulation of translation"/>
    <property type="evidence" value="ECO:0007669"/>
    <property type="project" value="TreeGrafter"/>
</dbReference>
<gene>
    <name evidence="3" type="ORF">G8E10_12090</name>
</gene>
<dbReference type="InterPro" id="IPR051474">
    <property type="entry name" value="Anti-sigma-K/W_factor"/>
</dbReference>
<dbReference type="RefSeq" id="WP_167129162.1">
    <property type="nucleotide sequence ID" value="NZ_JAANCM010000005.1"/>
</dbReference>
<dbReference type="Proteomes" id="UP001155840">
    <property type="component" value="Unassembled WGS sequence"/>
</dbReference>
<dbReference type="InterPro" id="IPR018764">
    <property type="entry name" value="RskA_C"/>
</dbReference>
<accession>A0AA43ZEP0</accession>
<reference evidence="3" key="1">
    <citation type="submission" date="2020-03" db="EMBL/GenBank/DDBJ databases">
        <title>Ferranicluibacter endophyticum gen. nov., sp. nov., a new genus isolated from Rubus ulmifolius Schott. stem.</title>
        <authorList>
            <person name="Roca-Couso R."/>
            <person name="Flores-Felix J.D."/>
            <person name="Igual J.M."/>
            <person name="Rivas R."/>
        </authorList>
    </citation>
    <scope>NUCLEOTIDE SEQUENCE</scope>
    <source>
        <strain evidence="3">CRRU44</strain>
    </source>
</reference>
<dbReference type="GO" id="GO:0005886">
    <property type="term" value="C:plasma membrane"/>
    <property type="evidence" value="ECO:0007669"/>
    <property type="project" value="InterPro"/>
</dbReference>
<evidence type="ECO:0000313" key="4">
    <source>
        <dbReference type="Proteomes" id="UP001155840"/>
    </source>
</evidence>
<sequence>MTELDDSDRDRSRDEVLAAEYAVGVLSFADRKRLEARIEHEPAFALLVAQWEDRLSPLESAGEEMPPRTVYPKIEARLFGTPVAAGAARAGWWHSLALWRGIAFASLAAVVGMAAVQQGLFGPAPPPAPLVASMTGEGSPLALLASYDAASGRIAVTPVAADAGQPRSLQLWMVPGGDAAPVPLGVLPQDGRGVIEVPAALRANLGDGMTLAVSVEPPGGSPTGLPTGPVIAAGQARHP</sequence>
<feature type="region of interest" description="Disordered" evidence="1">
    <location>
        <begin position="218"/>
        <end position="239"/>
    </location>
</feature>
<keyword evidence="4" id="KW-1185">Reference proteome</keyword>
<protein>
    <submittedName>
        <fullName evidence="3">Anti-sigma factor</fullName>
    </submittedName>
</protein>
<dbReference type="PANTHER" id="PTHR37461">
    <property type="entry name" value="ANTI-SIGMA-K FACTOR RSKA"/>
    <property type="match status" value="1"/>
</dbReference>
<dbReference type="Pfam" id="PF10099">
    <property type="entry name" value="RskA_C"/>
    <property type="match status" value="1"/>
</dbReference>
<evidence type="ECO:0000256" key="1">
    <source>
        <dbReference type="SAM" id="MobiDB-lite"/>
    </source>
</evidence>
<proteinExistence type="predicted"/>
<dbReference type="GO" id="GO:0016989">
    <property type="term" value="F:sigma factor antagonist activity"/>
    <property type="evidence" value="ECO:0007669"/>
    <property type="project" value="TreeGrafter"/>
</dbReference>
<comment type="caution">
    <text evidence="3">The sequence shown here is derived from an EMBL/GenBank/DDBJ whole genome shotgun (WGS) entry which is preliminary data.</text>
</comment>